<reference evidence="3 4" key="1">
    <citation type="submission" date="2016-10" db="EMBL/GenBank/DDBJ databases">
        <authorList>
            <person name="de Groot N.N."/>
        </authorList>
    </citation>
    <scope>NUCLEOTIDE SEQUENCE [LARGE SCALE GENOMIC DNA]</scope>
    <source>
        <strain evidence="3 4">47C3B</strain>
    </source>
</reference>
<name>A0A1G6XCQ9_9SPHI</name>
<gene>
    <name evidence="3" type="ORF">SAMN05216464_102461</name>
</gene>
<feature type="domain" description="Lipid/polyisoprenoid-binding YceI-like" evidence="2">
    <location>
        <begin position="50"/>
        <end position="220"/>
    </location>
</feature>
<dbReference type="InterPro" id="IPR036761">
    <property type="entry name" value="TTHA0802/YceI-like_sf"/>
</dbReference>
<dbReference type="SMART" id="SM00867">
    <property type="entry name" value="YceI"/>
    <property type="match status" value="1"/>
</dbReference>
<organism evidence="3 4">
    <name type="scientific">Mucilaginibacter pineti</name>
    <dbReference type="NCBI Taxonomy" id="1391627"/>
    <lineage>
        <taxon>Bacteria</taxon>
        <taxon>Pseudomonadati</taxon>
        <taxon>Bacteroidota</taxon>
        <taxon>Sphingobacteriia</taxon>
        <taxon>Sphingobacteriales</taxon>
        <taxon>Sphingobacteriaceae</taxon>
        <taxon>Mucilaginibacter</taxon>
    </lineage>
</organism>
<accession>A0A1G6XCQ9</accession>
<evidence type="ECO:0000256" key="1">
    <source>
        <dbReference type="SAM" id="SignalP"/>
    </source>
</evidence>
<keyword evidence="4" id="KW-1185">Reference proteome</keyword>
<proteinExistence type="predicted"/>
<sequence>MTKLSGAVLFTAFVSLTAFTPSAIKSVKLTKGKANTIKTVETHKKFKVATFKVDNESSKLTWAAKKATGDHNGEVKVSNGNFSVEGSALKGGSFDIDLNTITDADLTDQASNDKLVSTLKSETFFNTEKFPKASFAITSATKTSGNQYDVKGKLTIKGITNDVSFPATVTVAGKKLVANAKITVDRTKYDIKFRSKNFFENLGDKVIYDDFDINVNLNANAQ</sequence>
<protein>
    <submittedName>
        <fullName evidence="3">Polyisoprenoid-binding protein YceI</fullName>
    </submittedName>
</protein>
<dbReference type="Proteomes" id="UP000199072">
    <property type="component" value="Unassembled WGS sequence"/>
</dbReference>
<dbReference type="SUPFAM" id="SSF101874">
    <property type="entry name" value="YceI-like"/>
    <property type="match status" value="1"/>
</dbReference>
<evidence type="ECO:0000259" key="2">
    <source>
        <dbReference type="SMART" id="SM00867"/>
    </source>
</evidence>
<dbReference type="AlphaFoldDB" id="A0A1G6XCQ9"/>
<dbReference type="EMBL" id="FNAI01000002">
    <property type="protein sequence ID" value="SDD75085.1"/>
    <property type="molecule type" value="Genomic_DNA"/>
</dbReference>
<evidence type="ECO:0000313" key="3">
    <source>
        <dbReference type="EMBL" id="SDD75085.1"/>
    </source>
</evidence>
<feature type="chain" id="PRO_5011597185" evidence="1">
    <location>
        <begin position="21"/>
        <end position="222"/>
    </location>
</feature>
<dbReference type="RefSeq" id="WP_091146510.1">
    <property type="nucleotide sequence ID" value="NZ_FNAI01000002.1"/>
</dbReference>
<dbReference type="Gene3D" id="2.40.128.110">
    <property type="entry name" value="Lipid/polyisoprenoid-binding, YceI-like"/>
    <property type="match status" value="1"/>
</dbReference>
<dbReference type="OrthoDB" id="951410at2"/>
<dbReference type="PANTHER" id="PTHR34406:SF1">
    <property type="entry name" value="PROTEIN YCEI"/>
    <property type="match status" value="1"/>
</dbReference>
<feature type="signal peptide" evidence="1">
    <location>
        <begin position="1"/>
        <end position="20"/>
    </location>
</feature>
<evidence type="ECO:0000313" key="4">
    <source>
        <dbReference type="Proteomes" id="UP000199072"/>
    </source>
</evidence>
<dbReference type="Pfam" id="PF04264">
    <property type="entry name" value="YceI"/>
    <property type="match status" value="1"/>
</dbReference>
<dbReference type="STRING" id="1391627.SAMN05216464_102461"/>
<dbReference type="PANTHER" id="PTHR34406">
    <property type="entry name" value="PROTEIN YCEI"/>
    <property type="match status" value="1"/>
</dbReference>
<keyword evidence="1" id="KW-0732">Signal</keyword>
<dbReference type="InterPro" id="IPR007372">
    <property type="entry name" value="Lipid/polyisoprenoid-bd_YceI"/>
</dbReference>